<accession>A0AAV4R3W6</accession>
<dbReference type="Proteomes" id="UP001054945">
    <property type="component" value="Unassembled WGS sequence"/>
</dbReference>
<dbReference type="AlphaFoldDB" id="A0AAV4R3W6"/>
<comment type="caution">
    <text evidence="1">The sequence shown here is derived from an EMBL/GenBank/DDBJ whole genome shotgun (WGS) entry which is preliminary data.</text>
</comment>
<dbReference type="EMBL" id="BPLR01007273">
    <property type="protein sequence ID" value="GIY15721.1"/>
    <property type="molecule type" value="Genomic_DNA"/>
</dbReference>
<protein>
    <submittedName>
        <fullName evidence="1">Uncharacterized protein</fullName>
    </submittedName>
</protein>
<organism evidence="1 2">
    <name type="scientific">Caerostris extrusa</name>
    <name type="common">Bark spider</name>
    <name type="synonym">Caerostris bankana</name>
    <dbReference type="NCBI Taxonomy" id="172846"/>
    <lineage>
        <taxon>Eukaryota</taxon>
        <taxon>Metazoa</taxon>
        <taxon>Ecdysozoa</taxon>
        <taxon>Arthropoda</taxon>
        <taxon>Chelicerata</taxon>
        <taxon>Arachnida</taxon>
        <taxon>Araneae</taxon>
        <taxon>Araneomorphae</taxon>
        <taxon>Entelegynae</taxon>
        <taxon>Araneoidea</taxon>
        <taxon>Araneidae</taxon>
        <taxon>Caerostris</taxon>
    </lineage>
</organism>
<sequence>MTSPSWPRSISENFECDLAGSIFVRVHPKNSFTVETAFKITFHREFLLFMSTFQNGIDVDEGLRRLNPSEGHPLNASVNRLPAQEISVHPRVSEAMAPERTFSGIVDSVFHARRKLESVALPK</sequence>
<evidence type="ECO:0000313" key="1">
    <source>
        <dbReference type="EMBL" id="GIY15721.1"/>
    </source>
</evidence>
<proteinExistence type="predicted"/>
<evidence type="ECO:0000313" key="2">
    <source>
        <dbReference type="Proteomes" id="UP001054945"/>
    </source>
</evidence>
<name>A0AAV4R3W6_CAEEX</name>
<reference evidence="1 2" key="1">
    <citation type="submission" date="2021-06" db="EMBL/GenBank/DDBJ databases">
        <title>Caerostris extrusa draft genome.</title>
        <authorList>
            <person name="Kono N."/>
            <person name="Arakawa K."/>
        </authorList>
    </citation>
    <scope>NUCLEOTIDE SEQUENCE [LARGE SCALE GENOMIC DNA]</scope>
</reference>
<keyword evidence="2" id="KW-1185">Reference proteome</keyword>
<gene>
    <name evidence="1" type="ORF">CEXT_783011</name>
</gene>